<feature type="domain" description="Reverse transcriptase" evidence="2">
    <location>
        <begin position="1"/>
        <end position="142"/>
    </location>
</feature>
<reference evidence="3 4" key="1">
    <citation type="submission" date="2024-02" db="EMBL/GenBank/DDBJ databases">
        <title>Chromosome-scale genome assembly of the rough periwinkle Littorina saxatilis.</title>
        <authorList>
            <person name="De Jode A."/>
            <person name="Faria R."/>
            <person name="Formenti G."/>
            <person name="Sims Y."/>
            <person name="Smith T.P."/>
            <person name="Tracey A."/>
            <person name="Wood J.M.D."/>
            <person name="Zagrodzka Z.B."/>
            <person name="Johannesson K."/>
            <person name="Butlin R.K."/>
            <person name="Leder E.H."/>
        </authorList>
    </citation>
    <scope>NUCLEOTIDE SEQUENCE [LARGE SCALE GENOMIC DNA]</scope>
    <source>
        <strain evidence="3">Snail1</strain>
        <tissue evidence="3">Muscle</tissue>
    </source>
</reference>
<organism evidence="3 4">
    <name type="scientific">Littorina saxatilis</name>
    <dbReference type="NCBI Taxonomy" id="31220"/>
    <lineage>
        <taxon>Eukaryota</taxon>
        <taxon>Metazoa</taxon>
        <taxon>Spiralia</taxon>
        <taxon>Lophotrochozoa</taxon>
        <taxon>Mollusca</taxon>
        <taxon>Gastropoda</taxon>
        <taxon>Caenogastropoda</taxon>
        <taxon>Littorinimorpha</taxon>
        <taxon>Littorinoidea</taxon>
        <taxon>Littorinidae</taxon>
        <taxon>Littorina</taxon>
    </lineage>
</organism>
<feature type="compositionally biased region" description="Polar residues" evidence="1">
    <location>
        <begin position="287"/>
        <end position="299"/>
    </location>
</feature>
<feature type="region of interest" description="Disordered" evidence="1">
    <location>
        <begin position="231"/>
        <end position="339"/>
    </location>
</feature>
<dbReference type="PROSITE" id="PS50878">
    <property type="entry name" value="RT_POL"/>
    <property type="match status" value="1"/>
</dbReference>
<dbReference type="Proteomes" id="UP001374579">
    <property type="component" value="Unassembled WGS sequence"/>
</dbReference>
<dbReference type="InterPro" id="IPR000477">
    <property type="entry name" value="RT_dom"/>
</dbReference>
<gene>
    <name evidence="3" type="ORF">V1264_013881</name>
</gene>
<dbReference type="AlphaFoldDB" id="A0AAN9GKD9"/>
<evidence type="ECO:0000313" key="4">
    <source>
        <dbReference type="Proteomes" id="UP001374579"/>
    </source>
</evidence>
<evidence type="ECO:0000259" key="2">
    <source>
        <dbReference type="PROSITE" id="PS50878"/>
    </source>
</evidence>
<dbReference type="InterPro" id="IPR043502">
    <property type="entry name" value="DNA/RNA_pol_sf"/>
</dbReference>
<proteinExistence type="predicted"/>
<feature type="compositionally biased region" description="Basic and acidic residues" evidence="1">
    <location>
        <begin position="315"/>
        <end position="339"/>
    </location>
</feature>
<protein>
    <recommendedName>
        <fullName evidence="2">Reverse transcriptase domain-containing protein</fullName>
    </recommendedName>
</protein>
<accession>A0AAN9GKD9</accession>
<keyword evidence="4" id="KW-1185">Reference proteome</keyword>
<name>A0AAN9GKD9_9CAEN</name>
<dbReference type="EMBL" id="JBAMIC010000003">
    <property type="protein sequence ID" value="KAK7109925.1"/>
    <property type="molecule type" value="Genomic_DNA"/>
</dbReference>
<dbReference type="Pfam" id="PF00078">
    <property type="entry name" value="RVT_1"/>
    <property type="match status" value="1"/>
</dbReference>
<dbReference type="PANTHER" id="PTHR33332">
    <property type="entry name" value="REVERSE TRANSCRIPTASE DOMAIN-CONTAINING PROTEIN"/>
    <property type="match status" value="1"/>
</dbReference>
<evidence type="ECO:0000256" key="1">
    <source>
        <dbReference type="SAM" id="MobiDB-lite"/>
    </source>
</evidence>
<dbReference type="SUPFAM" id="SSF56672">
    <property type="entry name" value="DNA/RNA polymerases"/>
    <property type="match status" value="1"/>
</dbReference>
<evidence type="ECO:0000313" key="3">
    <source>
        <dbReference type="EMBL" id="KAK7109925.1"/>
    </source>
</evidence>
<comment type="caution">
    <text evidence="3">The sequence shown here is derived from an EMBL/GenBank/DDBJ whole genome shotgun (WGS) entry which is preliminary data.</text>
</comment>
<sequence>MYQWIRSYLSNRRARVNVDQTKSKKFLLRHGVPQGGVLSPTLFLLFIDDLVSEMPKGIKAALYADDLVIWCKEEHASTATYRMQQAADRLNAWAEDWCVSINKEKSSTTLFTLSPKQKAGTIRLGGTPLREDEEATYLGVTFDRRQTWKPHIAQAETKARRILRKLAGTTWGANEKIPKTVYQGTIRPHLEYGSTAWSTSAKTNLQTLGPCAKPGPPTHHWCKEIHAHQGNGEAYHHPTPLSEKRSQDFGTGREAQVPTRPPHEAQTEQPHQEPAQTEQFCTREQETFSTVQGSPPTEHSTSDSRRRGNPQGNTETRHPDLHMLPQEKIRMTQLDRHSP</sequence>